<gene>
    <name evidence="5" type="ORF">SUNI508_06917</name>
</gene>
<sequence length="456" mass="49558">MDERSLELRNVGDCMPHDAEQGPSSSTIASELQTTGREFSSPPADTGKDAWLFLAACWITEILTFGFGLSFGVFQDFYSTHEPFKDSDLIAVVGTTTSAVMYLATPFCVAICRRYPRSVRWFTFLGLITASLSMVISSFCSSIPPLIATQGVIFGFASCVACASCTLYIDGWFDRRKALAYGIVWSAGGVGGVILPLSLERLLSHFGFQMAMRIWACILLASSVPLGYFVKPRIPRQQVPPDQHFSLRFLTTKSFLLHQFANSVQAITYFLPGIYLPTYARVIFGSTNFLGTLTVMLVNISSTIGIVFMGYMSDKISLTIRITYAGVGASASVLLIWGLTESLSLLYVFCILYGLSGGSWTSTWPSVMKEVSQKGDEDGFGPTDPVMVHGHLCIGRGVACVISGFLSDALIKGLPGKGQYFAAYGSGYGFLILFTGLTSLVYGATFVGRLFKKPQP</sequence>
<evidence type="ECO:0000313" key="6">
    <source>
        <dbReference type="Proteomes" id="UP001408356"/>
    </source>
</evidence>
<feature type="transmembrane region" description="Helical" evidence="4">
    <location>
        <begin position="345"/>
        <end position="365"/>
    </location>
</feature>
<dbReference type="EMBL" id="JARVKF010000279">
    <property type="protein sequence ID" value="KAK9419911.1"/>
    <property type="molecule type" value="Genomic_DNA"/>
</dbReference>
<keyword evidence="4" id="KW-0472">Membrane</keyword>
<dbReference type="Gene3D" id="1.20.1250.20">
    <property type="entry name" value="MFS general substrate transporter like domains"/>
    <property type="match status" value="2"/>
</dbReference>
<comment type="subcellular location">
    <subcellularLocation>
        <location evidence="1">Membrane</location>
        <topology evidence="1">Multi-pass membrane protein</topology>
    </subcellularLocation>
</comment>
<feature type="transmembrane region" description="Helical" evidence="4">
    <location>
        <begin position="89"/>
        <end position="112"/>
    </location>
</feature>
<proteinExistence type="inferred from homology"/>
<comment type="similarity">
    <text evidence="2">Belongs to the major facilitator superfamily. Monocarboxylate porter (TC 2.A.1.13) family.</text>
</comment>
<dbReference type="PANTHER" id="PTHR11360:SF287">
    <property type="entry name" value="MFS MONOCARBOXYLATE TRANSPORTER"/>
    <property type="match status" value="1"/>
</dbReference>
<name>A0ABR2UZA8_9PEZI</name>
<feature type="region of interest" description="Disordered" evidence="3">
    <location>
        <begin position="1"/>
        <end position="44"/>
    </location>
</feature>
<dbReference type="PANTHER" id="PTHR11360">
    <property type="entry name" value="MONOCARBOXYLATE TRANSPORTER"/>
    <property type="match status" value="1"/>
</dbReference>
<feature type="transmembrane region" description="Helical" evidence="4">
    <location>
        <begin position="211"/>
        <end position="230"/>
    </location>
</feature>
<keyword evidence="4" id="KW-1133">Transmembrane helix</keyword>
<dbReference type="InterPro" id="IPR011701">
    <property type="entry name" value="MFS"/>
</dbReference>
<feature type="transmembrane region" description="Helical" evidence="4">
    <location>
        <begin position="50"/>
        <end position="69"/>
    </location>
</feature>
<dbReference type="Pfam" id="PF07690">
    <property type="entry name" value="MFS_1"/>
    <property type="match status" value="1"/>
</dbReference>
<reference evidence="5 6" key="1">
    <citation type="journal article" date="2024" name="J. Plant Pathol.">
        <title>Sequence and assembly of the genome of Seiridium unicorne, isolate CBS 538.82, causal agent of cypress canker disease.</title>
        <authorList>
            <person name="Scali E."/>
            <person name="Rocca G.D."/>
            <person name="Danti R."/>
            <person name="Garbelotto M."/>
            <person name="Barberini S."/>
            <person name="Baroncelli R."/>
            <person name="Emiliani G."/>
        </authorList>
    </citation>
    <scope>NUCLEOTIDE SEQUENCE [LARGE SCALE GENOMIC DNA]</scope>
    <source>
        <strain evidence="5 6">BM-138-508</strain>
    </source>
</reference>
<evidence type="ECO:0000256" key="4">
    <source>
        <dbReference type="SAM" id="Phobius"/>
    </source>
</evidence>
<feature type="compositionally biased region" description="Polar residues" evidence="3">
    <location>
        <begin position="22"/>
        <end position="38"/>
    </location>
</feature>
<evidence type="ECO:0000256" key="2">
    <source>
        <dbReference type="ARBA" id="ARBA00006727"/>
    </source>
</evidence>
<feature type="transmembrane region" description="Helical" evidence="4">
    <location>
        <begin position="427"/>
        <end position="451"/>
    </location>
</feature>
<feature type="transmembrane region" description="Helical" evidence="4">
    <location>
        <begin position="289"/>
        <end position="311"/>
    </location>
</feature>
<evidence type="ECO:0000256" key="1">
    <source>
        <dbReference type="ARBA" id="ARBA00004141"/>
    </source>
</evidence>
<feature type="transmembrane region" description="Helical" evidence="4">
    <location>
        <begin position="153"/>
        <end position="171"/>
    </location>
</feature>
<accession>A0ABR2UZA8</accession>
<evidence type="ECO:0000256" key="3">
    <source>
        <dbReference type="SAM" id="MobiDB-lite"/>
    </source>
</evidence>
<dbReference type="InterPro" id="IPR050327">
    <property type="entry name" value="Proton-linked_MCT"/>
</dbReference>
<feature type="transmembrane region" description="Helical" evidence="4">
    <location>
        <begin position="124"/>
        <end position="147"/>
    </location>
</feature>
<dbReference type="SUPFAM" id="SSF103473">
    <property type="entry name" value="MFS general substrate transporter"/>
    <property type="match status" value="1"/>
</dbReference>
<feature type="transmembrane region" description="Helical" evidence="4">
    <location>
        <begin position="178"/>
        <end position="199"/>
    </location>
</feature>
<keyword evidence="6" id="KW-1185">Reference proteome</keyword>
<protein>
    <submittedName>
        <fullName evidence="5">Major facilitator superfamily (MFS) profile domain-containing protein</fullName>
    </submittedName>
</protein>
<evidence type="ECO:0000313" key="5">
    <source>
        <dbReference type="EMBL" id="KAK9419911.1"/>
    </source>
</evidence>
<dbReference type="Proteomes" id="UP001408356">
    <property type="component" value="Unassembled WGS sequence"/>
</dbReference>
<feature type="transmembrane region" description="Helical" evidence="4">
    <location>
        <begin position="318"/>
        <end position="339"/>
    </location>
</feature>
<keyword evidence="4" id="KW-0812">Transmembrane</keyword>
<comment type="caution">
    <text evidence="5">The sequence shown here is derived from an EMBL/GenBank/DDBJ whole genome shotgun (WGS) entry which is preliminary data.</text>
</comment>
<feature type="transmembrane region" description="Helical" evidence="4">
    <location>
        <begin position="386"/>
        <end position="407"/>
    </location>
</feature>
<dbReference type="InterPro" id="IPR036259">
    <property type="entry name" value="MFS_trans_sf"/>
</dbReference>
<organism evidence="5 6">
    <name type="scientific">Seiridium unicorne</name>
    <dbReference type="NCBI Taxonomy" id="138068"/>
    <lineage>
        <taxon>Eukaryota</taxon>
        <taxon>Fungi</taxon>
        <taxon>Dikarya</taxon>
        <taxon>Ascomycota</taxon>
        <taxon>Pezizomycotina</taxon>
        <taxon>Sordariomycetes</taxon>
        <taxon>Xylariomycetidae</taxon>
        <taxon>Amphisphaeriales</taxon>
        <taxon>Sporocadaceae</taxon>
        <taxon>Seiridium</taxon>
    </lineage>
</organism>